<feature type="region of interest" description="Disordered" evidence="1">
    <location>
        <begin position="69"/>
        <end position="92"/>
    </location>
</feature>
<proteinExistence type="predicted"/>
<evidence type="ECO:0000256" key="1">
    <source>
        <dbReference type="SAM" id="MobiDB-lite"/>
    </source>
</evidence>
<dbReference type="AlphaFoldDB" id="A0A0F2MIS9"/>
<sequence length="130" mass="13914">MAVRRISLSSQSGAATSVVALVRASRMILYSFMRLMKRVQSPGFRDVVRSAIDHVPGVWILVPGPKAEFHKERGGGGGGGGGGGEGEGGVGDLSRGMDHLRMVVAWWSSERHQVSSVEHVSMRSVEAGWK</sequence>
<comment type="caution">
    <text evidence="2">The sequence shown here is derived from an EMBL/GenBank/DDBJ whole genome shotgun (WGS) entry which is preliminary data.</text>
</comment>
<gene>
    <name evidence="2" type="ORF">SPSK_06718</name>
</gene>
<dbReference type="KEGG" id="ssck:SPSK_06718"/>
<evidence type="ECO:0000313" key="3">
    <source>
        <dbReference type="Proteomes" id="UP000033710"/>
    </source>
</evidence>
<dbReference type="EMBL" id="AXCR01000001">
    <property type="protein sequence ID" value="KJR89522.1"/>
    <property type="molecule type" value="Genomic_DNA"/>
</dbReference>
<dbReference type="Proteomes" id="UP000033710">
    <property type="component" value="Unassembled WGS sequence"/>
</dbReference>
<reference evidence="2 3" key="2">
    <citation type="journal article" date="2015" name="Eukaryot. Cell">
        <title>Asexual propagation of a virulent clone complex in a human and feline outbreak of sporotrichosis.</title>
        <authorList>
            <person name="Teixeira Mde M."/>
            <person name="Rodrigues A.M."/>
            <person name="Tsui C.K."/>
            <person name="de Almeida L.G."/>
            <person name="Van Diepeningen A.D."/>
            <person name="van den Ende B.G."/>
            <person name="Fernandes G.F."/>
            <person name="Kano R."/>
            <person name="Hamelin R.C."/>
            <person name="Lopes-Bezerra L.M."/>
            <person name="Vasconcelos A.T."/>
            <person name="de Hoog S."/>
            <person name="de Camargo Z.P."/>
            <person name="Felipe M.S."/>
        </authorList>
    </citation>
    <scope>NUCLEOTIDE SEQUENCE [LARGE SCALE GENOMIC DNA]</scope>
    <source>
        <strain evidence="2 3">1099-18</strain>
    </source>
</reference>
<dbReference type="RefSeq" id="XP_016592198.1">
    <property type="nucleotide sequence ID" value="XM_016733416.1"/>
</dbReference>
<feature type="compositionally biased region" description="Gly residues" evidence="1">
    <location>
        <begin position="75"/>
        <end position="91"/>
    </location>
</feature>
<protein>
    <submittedName>
        <fullName evidence="2">Uncharacterized protein</fullName>
    </submittedName>
</protein>
<evidence type="ECO:0000313" key="2">
    <source>
        <dbReference type="EMBL" id="KJR89522.1"/>
    </source>
</evidence>
<reference evidence="2 3" key="1">
    <citation type="journal article" date="2014" name="BMC Genomics">
        <title>Comparative genomics of the major fungal agents of human and animal Sporotrichosis: Sporothrix schenckii and Sporothrix brasiliensis.</title>
        <authorList>
            <person name="Teixeira M.M."/>
            <person name="de Almeida L.G."/>
            <person name="Kubitschek-Barreira P."/>
            <person name="Alves F.L."/>
            <person name="Kioshima E.S."/>
            <person name="Abadio A.K."/>
            <person name="Fernandes L."/>
            <person name="Derengowski L.S."/>
            <person name="Ferreira K.S."/>
            <person name="Souza R.C."/>
            <person name="Ruiz J.C."/>
            <person name="de Andrade N.C."/>
            <person name="Paes H.C."/>
            <person name="Nicola A.M."/>
            <person name="Albuquerque P."/>
            <person name="Gerber A.L."/>
            <person name="Martins V.P."/>
            <person name="Peconick L.D."/>
            <person name="Neto A.V."/>
            <person name="Chaucanez C.B."/>
            <person name="Silva P.A."/>
            <person name="Cunha O.L."/>
            <person name="de Oliveira F.F."/>
            <person name="dos Santos T.C."/>
            <person name="Barros A.L."/>
            <person name="Soares M.A."/>
            <person name="de Oliveira L.M."/>
            <person name="Marini M.M."/>
            <person name="Villalobos-Duno H."/>
            <person name="Cunha M.M."/>
            <person name="de Hoog S."/>
            <person name="da Silveira J.F."/>
            <person name="Henrissat B."/>
            <person name="Nino-Vega G.A."/>
            <person name="Cisalpino P.S."/>
            <person name="Mora-Montes H.M."/>
            <person name="Almeida S.R."/>
            <person name="Stajich J.E."/>
            <person name="Lopes-Bezerra L.M."/>
            <person name="Vasconcelos A.T."/>
            <person name="Felipe M.S."/>
        </authorList>
    </citation>
    <scope>NUCLEOTIDE SEQUENCE [LARGE SCALE GENOMIC DNA]</scope>
    <source>
        <strain evidence="2 3">1099-18</strain>
    </source>
</reference>
<dbReference type="VEuPathDB" id="FungiDB:SPSK_06718"/>
<accession>A0A0F2MIS9</accession>
<organism evidence="2 3">
    <name type="scientific">Sporothrix schenckii 1099-18</name>
    <dbReference type="NCBI Taxonomy" id="1397361"/>
    <lineage>
        <taxon>Eukaryota</taxon>
        <taxon>Fungi</taxon>
        <taxon>Dikarya</taxon>
        <taxon>Ascomycota</taxon>
        <taxon>Pezizomycotina</taxon>
        <taxon>Sordariomycetes</taxon>
        <taxon>Sordariomycetidae</taxon>
        <taxon>Ophiostomatales</taxon>
        <taxon>Ophiostomataceae</taxon>
        <taxon>Sporothrix</taxon>
    </lineage>
</organism>
<name>A0A0F2MIS9_SPOSC</name>
<dbReference type="GeneID" id="27668693"/>